<comment type="caution">
    <text evidence="1">The sequence shown here is derived from an EMBL/GenBank/DDBJ whole genome shotgun (WGS) entry which is preliminary data.</text>
</comment>
<evidence type="ECO:0000313" key="2">
    <source>
        <dbReference type="Proteomes" id="UP000003460"/>
    </source>
</evidence>
<dbReference type="Proteomes" id="UP000003460">
    <property type="component" value="Unassembled WGS sequence"/>
</dbReference>
<dbReference type="STRING" id="626522.GCWU000325_02181"/>
<organism evidence="1 2">
    <name type="scientific">Alloprevotella tannerae ATCC 51259</name>
    <dbReference type="NCBI Taxonomy" id="626522"/>
    <lineage>
        <taxon>Bacteria</taxon>
        <taxon>Pseudomonadati</taxon>
        <taxon>Bacteroidota</taxon>
        <taxon>Bacteroidia</taxon>
        <taxon>Bacteroidales</taxon>
        <taxon>Prevotellaceae</taxon>
        <taxon>Alloprevotella</taxon>
    </lineage>
</organism>
<protein>
    <submittedName>
        <fullName evidence="1">Uncharacterized protein</fullName>
    </submittedName>
</protein>
<gene>
    <name evidence="1" type="ORF">GCWU000325_02181</name>
</gene>
<accession>C9LIX0</accession>
<dbReference type="AlphaFoldDB" id="C9LIX0"/>
<name>C9LIX0_9BACT</name>
<sequence>MRTGNSSDNDKQLWPTMSIIRDEMGFFSIFSLGFHSSVAKHRMFLKDQP</sequence>
<evidence type="ECO:0000313" key="1">
    <source>
        <dbReference type="EMBL" id="EEX70937.1"/>
    </source>
</evidence>
<dbReference type="HOGENOM" id="CLU_3139304_0_0_10"/>
<dbReference type="EMBL" id="ACIJ02000023">
    <property type="protein sequence ID" value="EEX70937.1"/>
    <property type="molecule type" value="Genomic_DNA"/>
</dbReference>
<reference evidence="1" key="1">
    <citation type="submission" date="2009-09" db="EMBL/GenBank/DDBJ databases">
        <authorList>
            <person name="Weinstock G."/>
            <person name="Sodergren E."/>
            <person name="Clifton S."/>
            <person name="Fulton L."/>
            <person name="Fulton B."/>
            <person name="Courtney L."/>
            <person name="Fronick C."/>
            <person name="Harrison M."/>
            <person name="Strong C."/>
            <person name="Farmer C."/>
            <person name="Delahaunty K."/>
            <person name="Markovic C."/>
            <person name="Hall O."/>
            <person name="Minx P."/>
            <person name="Tomlinson C."/>
            <person name="Mitreva M."/>
            <person name="Nelson J."/>
            <person name="Hou S."/>
            <person name="Wollam A."/>
            <person name="Pepin K.H."/>
            <person name="Johnson M."/>
            <person name="Bhonagiri V."/>
            <person name="Nash W.E."/>
            <person name="Warren W."/>
            <person name="Chinwalla A."/>
            <person name="Mardis E.R."/>
            <person name="Wilson R.K."/>
        </authorList>
    </citation>
    <scope>NUCLEOTIDE SEQUENCE [LARGE SCALE GENOMIC DNA]</scope>
    <source>
        <strain evidence="1">ATCC 51259</strain>
    </source>
</reference>
<proteinExistence type="predicted"/>
<keyword evidence="2" id="KW-1185">Reference proteome</keyword>